<sequence>MSPRERIFDARLRPEVHDDLKNLPTHRLRKIAILRIQNLIYGDERGKELIGTAEPDLTGCRRLYFDEIPKLARWRIVYRELPAPRSGALPVIQVLAVGPRAQMDVYERAALRLGLLSPEDMS</sequence>
<dbReference type="RefSeq" id="WP_344745940.1">
    <property type="nucleotide sequence ID" value="NZ_BAAAWW010000080.1"/>
</dbReference>
<gene>
    <name evidence="1" type="ORF">ACFFRH_11210</name>
</gene>
<comment type="caution">
    <text evidence="1">The sequence shown here is derived from an EMBL/GenBank/DDBJ whole genome shotgun (WGS) entry which is preliminary data.</text>
</comment>
<dbReference type="Proteomes" id="UP001589610">
    <property type="component" value="Unassembled WGS sequence"/>
</dbReference>
<protein>
    <recommendedName>
        <fullName evidence="3">Addiction module toxin RelE</fullName>
    </recommendedName>
</protein>
<dbReference type="EMBL" id="JBHMBS010000004">
    <property type="protein sequence ID" value="MFB9676059.1"/>
    <property type="molecule type" value="Genomic_DNA"/>
</dbReference>
<evidence type="ECO:0000313" key="1">
    <source>
        <dbReference type="EMBL" id="MFB9676059.1"/>
    </source>
</evidence>
<reference evidence="1 2" key="1">
    <citation type="submission" date="2024-09" db="EMBL/GenBank/DDBJ databases">
        <authorList>
            <person name="Sun Q."/>
            <person name="Mori K."/>
        </authorList>
    </citation>
    <scope>NUCLEOTIDE SEQUENCE [LARGE SCALE GENOMIC DNA]</scope>
    <source>
        <strain evidence="1 2">JCM 3028</strain>
    </source>
</reference>
<accession>A0ABV5TAJ1</accession>
<evidence type="ECO:0000313" key="2">
    <source>
        <dbReference type="Proteomes" id="UP001589610"/>
    </source>
</evidence>
<proteinExistence type="predicted"/>
<organism evidence="1 2">
    <name type="scientific">Streptosporangium vulgare</name>
    <dbReference type="NCBI Taxonomy" id="46190"/>
    <lineage>
        <taxon>Bacteria</taxon>
        <taxon>Bacillati</taxon>
        <taxon>Actinomycetota</taxon>
        <taxon>Actinomycetes</taxon>
        <taxon>Streptosporangiales</taxon>
        <taxon>Streptosporangiaceae</taxon>
        <taxon>Streptosporangium</taxon>
    </lineage>
</organism>
<evidence type="ECO:0008006" key="3">
    <source>
        <dbReference type="Google" id="ProtNLM"/>
    </source>
</evidence>
<keyword evidence="2" id="KW-1185">Reference proteome</keyword>
<name>A0ABV5TAJ1_9ACTN</name>